<dbReference type="InterPro" id="IPR012657">
    <property type="entry name" value="23S_rRNA-intervening_sequence"/>
</dbReference>
<evidence type="ECO:0008006" key="3">
    <source>
        <dbReference type="Google" id="ProtNLM"/>
    </source>
</evidence>
<dbReference type="NCBIfam" id="TIGR02436">
    <property type="entry name" value="four helix bundle protein"/>
    <property type="match status" value="1"/>
</dbReference>
<dbReference type="Gene3D" id="1.20.1440.60">
    <property type="entry name" value="23S rRNA-intervening sequence"/>
    <property type="match status" value="1"/>
</dbReference>
<protein>
    <recommendedName>
        <fullName evidence="3">Four helix bundle protein</fullName>
    </recommendedName>
</protein>
<dbReference type="Proteomes" id="UP000028719">
    <property type="component" value="Unassembled WGS sequence"/>
</dbReference>
<proteinExistence type="predicted"/>
<comment type="caution">
    <text evidence="1">The sequence shown here is derived from an EMBL/GenBank/DDBJ whole genome shotgun (WGS) entry which is preliminary data.</text>
</comment>
<accession>A0ABR4URL9</accession>
<gene>
    <name evidence="1" type="ORF">IW16_00635</name>
</gene>
<dbReference type="EMBL" id="JPRI01000001">
    <property type="protein sequence ID" value="KFF27760.1"/>
    <property type="molecule type" value="Genomic_DNA"/>
</dbReference>
<evidence type="ECO:0000313" key="1">
    <source>
        <dbReference type="EMBL" id="KFF27760.1"/>
    </source>
</evidence>
<dbReference type="PANTHER" id="PTHR38471:SF2">
    <property type="entry name" value="FOUR HELIX BUNDLE PROTEIN"/>
    <property type="match status" value="1"/>
</dbReference>
<reference evidence="1 2" key="1">
    <citation type="submission" date="2014-07" db="EMBL/GenBank/DDBJ databases">
        <title>Genome of Chryseobacterium vrystaatense LMG 22846.</title>
        <authorList>
            <person name="Pipes S.E."/>
            <person name="Stropko S.J."/>
            <person name="Newman J.D."/>
        </authorList>
    </citation>
    <scope>NUCLEOTIDE SEQUENCE [LARGE SCALE GENOMIC DNA]</scope>
    <source>
        <strain evidence="1 2">LMG 22846</strain>
    </source>
</reference>
<dbReference type="InterPro" id="IPR036583">
    <property type="entry name" value="23S_rRNA_IVS_sf"/>
</dbReference>
<dbReference type="SUPFAM" id="SSF158446">
    <property type="entry name" value="IVS-encoded protein-like"/>
    <property type="match status" value="1"/>
</dbReference>
<organism evidence="1 2">
    <name type="scientific">Chryseobacterium vrystaatense</name>
    <dbReference type="NCBI Taxonomy" id="307480"/>
    <lineage>
        <taxon>Bacteria</taxon>
        <taxon>Pseudomonadati</taxon>
        <taxon>Bacteroidota</taxon>
        <taxon>Flavobacteriia</taxon>
        <taxon>Flavobacteriales</taxon>
        <taxon>Weeksellaceae</taxon>
        <taxon>Chryseobacterium group</taxon>
        <taxon>Chryseobacterium</taxon>
    </lineage>
</organism>
<sequence>MSRDYTQLEVWNEGKKLVVLLDSFTKKKSGKELPDFTSYIRRAVVSVPSNRTEGFGIGTSESTLPFLDIAGGSLYKLENELCLSLDQNHISKTDFDKITAKIILCKKLISGFINYYKKIENEK</sequence>
<dbReference type="RefSeq" id="WP_034738669.1">
    <property type="nucleotide sequence ID" value="NZ_JPRI01000001.1"/>
</dbReference>
<evidence type="ECO:0000313" key="2">
    <source>
        <dbReference type="Proteomes" id="UP000028719"/>
    </source>
</evidence>
<keyword evidence="2" id="KW-1185">Reference proteome</keyword>
<name>A0ABR4URL9_9FLAO</name>
<dbReference type="Pfam" id="PF05635">
    <property type="entry name" value="23S_rRNA_IVP"/>
    <property type="match status" value="1"/>
</dbReference>
<dbReference type="PANTHER" id="PTHR38471">
    <property type="entry name" value="FOUR HELIX BUNDLE PROTEIN"/>
    <property type="match status" value="1"/>
</dbReference>